<sequence>MKTSFGNQWKKVSALMMRLSFGNQWKNSIEVSALIRRKSNQTTQDPNLSSSLELKKPNSISILKNPMEVSASKHKGYEADGYVRGKAIQEKGGATAKGLNTKASPAVANTSGSRFDILKDDADVTMMDSGGQTSCKSTAEGKKGDKVVRVDITNKTPTNKAAAKTPSQTSKKLNKKGKKVVSVVLPQHDIRRGVEYYKKSFGLNTESDVETLTLCERDPKELDNADVLRQLHRDVSNFESGVSSSSVVGDNPSSSTVLTVDSFDQVASTLEGAMAGISE</sequence>
<dbReference type="Proteomes" id="UP001168877">
    <property type="component" value="Unassembled WGS sequence"/>
</dbReference>
<name>A0AA39SLT4_ACESA</name>
<organism evidence="1 2">
    <name type="scientific">Acer saccharum</name>
    <name type="common">Sugar maple</name>
    <dbReference type="NCBI Taxonomy" id="4024"/>
    <lineage>
        <taxon>Eukaryota</taxon>
        <taxon>Viridiplantae</taxon>
        <taxon>Streptophyta</taxon>
        <taxon>Embryophyta</taxon>
        <taxon>Tracheophyta</taxon>
        <taxon>Spermatophyta</taxon>
        <taxon>Magnoliopsida</taxon>
        <taxon>eudicotyledons</taxon>
        <taxon>Gunneridae</taxon>
        <taxon>Pentapetalae</taxon>
        <taxon>rosids</taxon>
        <taxon>malvids</taxon>
        <taxon>Sapindales</taxon>
        <taxon>Sapindaceae</taxon>
        <taxon>Hippocastanoideae</taxon>
        <taxon>Acereae</taxon>
        <taxon>Acer</taxon>
    </lineage>
</organism>
<accession>A0AA39SLT4</accession>
<proteinExistence type="predicted"/>
<evidence type="ECO:0000313" key="2">
    <source>
        <dbReference type="Proteomes" id="UP001168877"/>
    </source>
</evidence>
<protein>
    <submittedName>
        <fullName evidence="1">Uncharacterized protein</fullName>
    </submittedName>
</protein>
<dbReference type="EMBL" id="JAUESC010000380">
    <property type="protein sequence ID" value="KAK0592730.1"/>
    <property type="molecule type" value="Genomic_DNA"/>
</dbReference>
<dbReference type="AlphaFoldDB" id="A0AA39SLT4"/>
<keyword evidence="2" id="KW-1185">Reference proteome</keyword>
<comment type="caution">
    <text evidence="1">The sequence shown here is derived from an EMBL/GenBank/DDBJ whole genome shotgun (WGS) entry which is preliminary data.</text>
</comment>
<reference evidence="1" key="1">
    <citation type="journal article" date="2022" name="Plant J.">
        <title>Strategies of tolerance reflected in two North American maple genomes.</title>
        <authorList>
            <person name="McEvoy S.L."/>
            <person name="Sezen U.U."/>
            <person name="Trouern-Trend A."/>
            <person name="McMahon S.M."/>
            <person name="Schaberg P.G."/>
            <person name="Yang J."/>
            <person name="Wegrzyn J.L."/>
            <person name="Swenson N.G."/>
        </authorList>
    </citation>
    <scope>NUCLEOTIDE SEQUENCE</scope>
    <source>
        <strain evidence="1">NS2018</strain>
    </source>
</reference>
<evidence type="ECO:0000313" key="1">
    <source>
        <dbReference type="EMBL" id="KAK0592730.1"/>
    </source>
</evidence>
<gene>
    <name evidence="1" type="ORF">LWI29_024306</name>
</gene>
<reference evidence="1" key="2">
    <citation type="submission" date="2023-06" db="EMBL/GenBank/DDBJ databases">
        <authorList>
            <person name="Swenson N.G."/>
            <person name="Wegrzyn J.L."/>
            <person name="Mcevoy S.L."/>
        </authorList>
    </citation>
    <scope>NUCLEOTIDE SEQUENCE</scope>
    <source>
        <strain evidence="1">NS2018</strain>
        <tissue evidence="1">Leaf</tissue>
    </source>
</reference>